<dbReference type="RefSeq" id="WP_390298906.1">
    <property type="nucleotide sequence ID" value="NZ_JBHSFU010000012.1"/>
</dbReference>
<evidence type="ECO:0000313" key="3">
    <source>
        <dbReference type="Proteomes" id="UP001595989"/>
    </source>
</evidence>
<sequence>MSQSVFLMEEENKTKDELKQELDSLEIQLFRMQDNIKKIARQAEIVSIDQTRHDEWVVIYADKTSENFQLMLHSSVKPFRGDWNSAIQAEFKDQNLHIADIKGEENKGYGSILMKHLKEAAREENIQYITGDIVKRDFDHVERLKHFYSKHDFDVKIDHHNQQGEIVWNDG</sequence>
<reference evidence="3" key="1">
    <citation type="journal article" date="2019" name="Int. J. Syst. Evol. Microbiol.">
        <title>The Global Catalogue of Microorganisms (GCM) 10K type strain sequencing project: providing services to taxonomists for standard genome sequencing and annotation.</title>
        <authorList>
            <consortium name="The Broad Institute Genomics Platform"/>
            <consortium name="The Broad Institute Genome Sequencing Center for Infectious Disease"/>
            <person name="Wu L."/>
            <person name="Ma J."/>
        </authorList>
    </citation>
    <scope>NUCLEOTIDE SEQUENCE [LARGE SCALE GENOMIC DNA]</scope>
    <source>
        <strain evidence="3">CGMCC 4.7426</strain>
    </source>
</reference>
<dbReference type="EMBL" id="JBHSFU010000012">
    <property type="protein sequence ID" value="MFC4559872.1"/>
    <property type="molecule type" value="Genomic_DNA"/>
</dbReference>
<dbReference type="CDD" id="cd04301">
    <property type="entry name" value="NAT_SF"/>
    <property type="match status" value="1"/>
</dbReference>
<gene>
    <name evidence="2" type="ORF">ACFO3D_16945</name>
</gene>
<comment type="caution">
    <text evidence="2">The sequence shown here is derived from an EMBL/GenBank/DDBJ whole genome shotgun (WGS) entry which is preliminary data.</text>
</comment>
<keyword evidence="3" id="KW-1185">Reference proteome</keyword>
<dbReference type="SUPFAM" id="SSF55729">
    <property type="entry name" value="Acyl-CoA N-acyltransferases (Nat)"/>
    <property type="match status" value="1"/>
</dbReference>
<protein>
    <recommendedName>
        <fullName evidence="4">GNAT family N-acetyltransferase</fullName>
    </recommendedName>
</protein>
<keyword evidence="1" id="KW-0175">Coiled coil</keyword>
<feature type="coiled-coil region" evidence="1">
    <location>
        <begin position="8"/>
        <end position="42"/>
    </location>
</feature>
<name>A0ABV9DN87_9BACI</name>
<proteinExistence type="predicted"/>
<evidence type="ECO:0000313" key="2">
    <source>
        <dbReference type="EMBL" id="MFC4559872.1"/>
    </source>
</evidence>
<dbReference type="Proteomes" id="UP001595989">
    <property type="component" value="Unassembled WGS sequence"/>
</dbReference>
<organism evidence="2 3">
    <name type="scientific">Virgibacillus kekensis</name>
    <dbReference type="NCBI Taxonomy" id="202261"/>
    <lineage>
        <taxon>Bacteria</taxon>
        <taxon>Bacillati</taxon>
        <taxon>Bacillota</taxon>
        <taxon>Bacilli</taxon>
        <taxon>Bacillales</taxon>
        <taxon>Bacillaceae</taxon>
        <taxon>Virgibacillus</taxon>
    </lineage>
</organism>
<dbReference type="InterPro" id="IPR016181">
    <property type="entry name" value="Acyl_CoA_acyltransferase"/>
</dbReference>
<dbReference type="Gene3D" id="3.40.630.30">
    <property type="match status" value="1"/>
</dbReference>
<evidence type="ECO:0008006" key="4">
    <source>
        <dbReference type="Google" id="ProtNLM"/>
    </source>
</evidence>
<accession>A0ABV9DN87</accession>
<evidence type="ECO:0000256" key="1">
    <source>
        <dbReference type="SAM" id="Coils"/>
    </source>
</evidence>